<dbReference type="InterPro" id="IPR035386">
    <property type="entry name" value="Arm-DNA-bind_5"/>
</dbReference>
<proteinExistence type="predicted"/>
<dbReference type="Proteomes" id="UP000524321">
    <property type="component" value="Unassembled WGS sequence"/>
</dbReference>
<organism evidence="2 3">
    <name type="scientific">Phocaeicola vulgatus</name>
    <name type="common">Bacteroides vulgatus</name>
    <dbReference type="NCBI Taxonomy" id="821"/>
    <lineage>
        <taxon>Bacteria</taxon>
        <taxon>Pseudomonadati</taxon>
        <taxon>Bacteroidota</taxon>
        <taxon>Bacteroidia</taxon>
        <taxon>Bacteroidales</taxon>
        <taxon>Bacteroidaceae</taxon>
        <taxon>Phocaeicola</taxon>
    </lineage>
</organism>
<sequence>SERANGYLPLMCRLTVDGEIKQFSCKLDVPPKLWDVKTARATGKSAEAQKINAEVDRIRVDVNRRYQELMQSDGYVT</sequence>
<dbReference type="Pfam" id="PF17293">
    <property type="entry name" value="Arm-DNA-bind_5"/>
    <property type="match status" value="1"/>
</dbReference>
<accession>A0A7Y6PJ18</accession>
<evidence type="ECO:0000259" key="1">
    <source>
        <dbReference type="Pfam" id="PF17293"/>
    </source>
</evidence>
<feature type="non-terminal residue" evidence="2">
    <location>
        <position position="1"/>
    </location>
</feature>
<dbReference type="AlphaFoldDB" id="A0A7Y6PJ18"/>
<dbReference type="EMBL" id="JABWDJ010000821">
    <property type="protein sequence ID" value="NVB76744.1"/>
    <property type="molecule type" value="Genomic_DNA"/>
</dbReference>
<name>A0A7Y6PJ18_PHOVU</name>
<protein>
    <submittedName>
        <fullName evidence="2">Site-specific integrase</fullName>
    </submittedName>
</protein>
<reference evidence="2 3" key="1">
    <citation type="submission" date="2020-04" db="EMBL/GenBank/DDBJ databases">
        <authorList>
            <person name="Pieper L."/>
        </authorList>
    </citation>
    <scope>NUCLEOTIDE SEQUENCE [LARGE SCALE GENOMIC DNA]</scope>
    <source>
        <strain evidence="2 3">B33</strain>
    </source>
</reference>
<evidence type="ECO:0000313" key="3">
    <source>
        <dbReference type="Proteomes" id="UP000524321"/>
    </source>
</evidence>
<reference evidence="2 3" key="2">
    <citation type="submission" date="2020-07" db="EMBL/GenBank/DDBJ databases">
        <title>Bacterial metabolism rescues the inhibition of intestinal drug absorption by food and drug additives.</title>
        <authorList>
            <person name="Zou L."/>
            <person name="Spanogiannopoulos P."/>
            <person name="Chien H.-C."/>
            <person name="Pieper L.M."/>
            <person name="Cai W."/>
            <person name="Khuri N."/>
            <person name="Pottel J."/>
            <person name="Vora B."/>
            <person name="Ni Z."/>
            <person name="Tsakalozou E."/>
            <person name="Zhang W."/>
            <person name="Shoichet B.K."/>
            <person name="Giacomini K.M."/>
            <person name="Turnbaugh P.J."/>
        </authorList>
    </citation>
    <scope>NUCLEOTIDE SEQUENCE [LARGE SCALE GENOMIC DNA]</scope>
    <source>
        <strain evidence="2 3">B33</strain>
    </source>
</reference>
<feature type="domain" description="Arm DNA-binding" evidence="1">
    <location>
        <begin position="4"/>
        <end position="74"/>
    </location>
</feature>
<dbReference type="RefSeq" id="WP_260403557.1">
    <property type="nucleotide sequence ID" value="NZ_JABWDJ010000821.1"/>
</dbReference>
<feature type="non-terminal residue" evidence="2">
    <location>
        <position position="77"/>
    </location>
</feature>
<comment type="caution">
    <text evidence="2">The sequence shown here is derived from an EMBL/GenBank/DDBJ whole genome shotgun (WGS) entry which is preliminary data.</text>
</comment>
<gene>
    <name evidence="2" type="ORF">HUV05_25255</name>
</gene>
<evidence type="ECO:0000313" key="2">
    <source>
        <dbReference type="EMBL" id="NVB76744.1"/>
    </source>
</evidence>